<evidence type="ECO:0000313" key="2">
    <source>
        <dbReference type="Proteomes" id="UP001652621"/>
    </source>
</evidence>
<keyword evidence="2" id="KW-1185">Reference proteome</keyword>
<dbReference type="GeneID" id="101898150"/>
<dbReference type="eggNOG" id="ENOG502T8F7">
    <property type="taxonomic scope" value="Eukaryota"/>
</dbReference>
<evidence type="ECO:0000313" key="3">
    <source>
        <dbReference type="RefSeq" id="XP_005185920.2"/>
    </source>
</evidence>
<dbReference type="VEuPathDB" id="VectorBase:MDOA000572"/>
<name>A0A9J7I3Z7_MUSDO</name>
<dbReference type="PANTHER" id="PTHR20898:SF0">
    <property type="entry name" value="DAEDALUS ON 3-RELATED"/>
    <property type="match status" value="1"/>
</dbReference>
<organism evidence="2 3">
    <name type="scientific">Musca domestica</name>
    <name type="common">House fly</name>
    <dbReference type="NCBI Taxonomy" id="7370"/>
    <lineage>
        <taxon>Eukaryota</taxon>
        <taxon>Metazoa</taxon>
        <taxon>Ecdysozoa</taxon>
        <taxon>Arthropoda</taxon>
        <taxon>Hexapoda</taxon>
        <taxon>Insecta</taxon>
        <taxon>Pterygota</taxon>
        <taxon>Neoptera</taxon>
        <taxon>Endopterygota</taxon>
        <taxon>Diptera</taxon>
        <taxon>Brachycera</taxon>
        <taxon>Muscomorpha</taxon>
        <taxon>Muscoidea</taxon>
        <taxon>Muscidae</taxon>
        <taxon>Musca</taxon>
    </lineage>
</organism>
<dbReference type="Proteomes" id="UP001652621">
    <property type="component" value="Unplaced"/>
</dbReference>
<evidence type="ECO:0000256" key="1">
    <source>
        <dbReference type="SAM" id="SignalP"/>
    </source>
</evidence>
<gene>
    <name evidence="3" type="primary">LOC101898150</name>
</gene>
<keyword evidence="1" id="KW-0732">Signal</keyword>
<dbReference type="RefSeq" id="XP_005185920.2">
    <property type="nucleotide sequence ID" value="XM_005185863.2"/>
</dbReference>
<proteinExistence type="predicted"/>
<dbReference type="SMART" id="SM00697">
    <property type="entry name" value="DM8"/>
    <property type="match status" value="1"/>
</dbReference>
<feature type="signal peptide" evidence="1">
    <location>
        <begin position="1"/>
        <end position="20"/>
    </location>
</feature>
<reference evidence="3" key="1">
    <citation type="submission" date="2025-08" db="UniProtKB">
        <authorList>
            <consortium name="RefSeq"/>
        </authorList>
    </citation>
    <scope>IDENTIFICATION</scope>
    <source>
        <strain evidence="3">Aabys</strain>
        <tissue evidence="3">Whole body</tissue>
    </source>
</reference>
<dbReference type="VEuPathDB" id="VectorBase:MDOMA2_015575"/>
<dbReference type="InterPro" id="IPR010512">
    <property type="entry name" value="DUF1091"/>
</dbReference>
<dbReference type="OrthoDB" id="7789165at2759"/>
<dbReference type="PANTHER" id="PTHR20898">
    <property type="entry name" value="DAEDALUS ON 3-RELATED-RELATED"/>
    <property type="match status" value="1"/>
</dbReference>
<accession>A0A9J7I3Z7</accession>
<dbReference type="Pfam" id="PF06477">
    <property type="entry name" value="DUF1091"/>
    <property type="match status" value="1"/>
</dbReference>
<sequence length="173" mass="19901">MNYVLVLLLLWSCSTEIVNSSGRFTNIKCISLDEDFTTVTQCSLKMVKRNVVGLNIYCQLHKGPVSNVTVNVALYKKSNGYQPFLINATADLCKFFENRKKYQIFMILSQYFLRNSNVNHTCPYDHDIIVDNLILDSALFATVPLQNGDYMFKVLAGILNSWKVEFNVFFRKN</sequence>
<protein>
    <submittedName>
        <fullName evidence="3">Uncharacterized protein LOC101898150</fullName>
    </submittedName>
</protein>
<feature type="chain" id="PRO_5047512380" evidence="1">
    <location>
        <begin position="21"/>
        <end position="173"/>
    </location>
</feature>